<dbReference type="SMART" id="SM00326">
    <property type="entry name" value="SH3"/>
    <property type="match status" value="1"/>
</dbReference>
<dbReference type="PANTHER" id="PTHR12552">
    <property type="entry name" value="OLIGOPHRENIN 1"/>
    <property type="match status" value="1"/>
</dbReference>
<dbReference type="EMBL" id="CAIIXF020000002">
    <property type="protein sequence ID" value="CAH1777646.1"/>
    <property type="molecule type" value="Genomic_DNA"/>
</dbReference>
<dbReference type="SUPFAM" id="SSF48350">
    <property type="entry name" value="GTPase activation domain, GAP"/>
    <property type="match status" value="1"/>
</dbReference>
<evidence type="ECO:0000313" key="7">
    <source>
        <dbReference type="Proteomes" id="UP000749559"/>
    </source>
</evidence>
<feature type="compositionally biased region" description="Low complexity" evidence="5">
    <location>
        <begin position="606"/>
        <end position="618"/>
    </location>
</feature>
<dbReference type="AlphaFoldDB" id="A0A8J1THP6"/>
<dbReference type="InterPro" id="IPR036028">
    <property type="entry name" value="SH3-like_dom_sf"/>
</dbReference>
<dbReference type="SUPFAM" id="SSF50044">
    <property type="entry name" value="SH3-domain"/>
    <property type="match status" value="1"/>
</dbReference>
<gene>
    <name evidence="6" type="ORF">OFUS_LOCUS4654</name>
</gene>
<comment type="subcellular location">
    <subcellularLocation>
        <location evidence="1">Cytoplasm</location>
    </subcellularLocation>
</comment>
<dbReference type="InterPro" id="IPR047234">
    <property type="entry name" value="GRAF_fam"/>
</dbReference>
<keyword evidence="2" id="KW-0728">SH3 domain</keyword>
<dbReference type="CDD" id="cd07602">
    <property type="entry name" value="BAR_RhoGAP_OPHN1-like"/>
    <property type="match status" value="1"/>
</dbReference>
<dbReference type="Gene3D" id="1.20.1270.60">
    <property type="entry name" value="Arfaptin homology (AH) domain/BAR domain"/>
    <property type="match status" value="1"/>
</dbReference>
<dbReference type="GO" id="GO:0007165">
    <property type="term" value="P:signal transduction"/>
    <property type="evidence" value="ECO:0007669"/>
    <property type="project" value="InterPro"/>
</dbReference>
<comment type="caution">
    <text evidence="6">The sequence shown here is derived from an EMBL/GenBank/DDBJ whole genome shotgun (WGS) entry which is preliminary data.</text>
</comment>
<dbReference type="Pfam" id="PF14604">
    <property type="entry name" value="SH3_9"/>
    <property type="match status" value="1"/>
</dbReference>
<dbReference type="InterPro" id="IPR001849">
    <property type="entry name" value="PH_domain"/>
</dbReference>
<keyword evidence="7" id="KW-1185">Reference proteome</keyword>
<dbReference type="Gene3D" id="2.30.30.40">
    <property type="entry name" value="SH3 Domains"/>
    <property type="match status" value="1"/>
</dbReference>
<dbReference type="PANTHER" id="PTHR12552:SF1">
    <property type="entry name" value="RHO GTPASE-ACTIVATING PROTEIN GRAF"/>
    <property type="match status" value="1"/>
</dbReference>
<dbReference type="Proteomes" id="UP000749559">
    <property type="component" value="Unassembled WGS sequence"/>
</dbReference>
<evidence type="ECO:0000313" key="6">
    <source>
        <dbReference type="EMBL" id="CAH1777646.1"/>
    </source>
</evidence>
<protein>
    <submittedName>
        <fullName evidence="6">Uncharacterized protein</fullName>
    </submittedName>
</protein>
<dbReference type="FunFam" id="1.10.555.10:FF:000006">
    <property type="entry name" value="Rho GTPase activating protein 26"/>
    <property type="match status" value="1"/>
</dbReference>
<dbReference type="InterPro" id="IPR011993">
    <property type="entry name" value="PH-like_dom_sf"/>
</dbReference>
<dbReference type="CDD" id="cd11882">
    <property type="entry name" value="SH3_GRAF-like"/>
    <property type="match status" value="1"/>
</dbReference>
<feature type="compositionally biased region" description="Low complexity" evidence="5">
    <location>
        <begin position="734"/>
        <end position="758"/>
    </location>
</feature>
<evidence type="ECO:0000256" key="5">
    <source>
        <dbReference type="SAM" id="MobiDB-lite"/>
    </source>
</evidence>
<evidence type="ECO:0000256" key="4">
    <source>
        <dbReference type="ARBA" id="ARBA00022490"/>
    </source>
</evidence>
<dbReference type="Gene3D" id="1.10.555.10">
    <property type="entry name" value="Rho GTPase activation protein"/>
    <property type="match status" value="1"/>
</dbReference>
<dbReference type="SUPFAM" id="SSF50729">
    <property type="entry name" value="PH domain-like"/>
    <property type="match status" value="1"/>
</dbReference>
<dbReference type="InterPro" id="IPR027267">
    <property type="entry name" value="AH/BAR_dom_sf"/>
</dbReference>
<sequence>MVLKTLEFSDCLSDSPSFRENLHAHEKELEKTSKSIKGLIYHCREVINATKSLSKAQRNLSQNLQDFRWEHIGEEQTDDEIIIARSLKEFGKLIATVEDARDNMLQTSCEQLITPLENFRKDQIGGAKEGKKKFDKQTSKFCQSLERYLSLKTKTNDNALQEADAALEMERRHFSEASMQYVLLIQEVHERKKFEFVETLLTFIYSWLTFYHQGYEVAKEFKENRLTDLQIKIQKTRENFATTHVEAGQLMKKMLEVRGAKQDPASVVKEFTRQGYLYMLEKKALGVGTTWTKYYCQYQKDGKVLKMIPFNQTSGTKVGNTEEYTLTSCTRRAADTIEKRFCFDITVAEKQNTSFTLQALSEDDRKLWLDAMDGKEPIYLQPQVVPNDIVLDDIGFSFIQKCIGAIESRGLDDQGLYRVVGVNSKVSKLTSMGLDRRKIDRINLEDDDEWEIKTITSSLKAYFRSLPEPLMSYKLHHKFITAAKKESKTLRINDIHALVHKLPESNFEMLDCLCAHLQRVASNAEINLMTEANLGVCFGPTLMRPAEETMAAIMDIKFCNIVVEIMIENYEKIFKTPPDGADITEVKVATSGTPNMDIPKNKNPMTSSTYSTDSTGTSPRDSHFVPTNQNQSYAAYRARLRPTAIYDPRPPGDTNSSNSSSSESLNSKASSSTAFGQTPSMNATPSQKPATYASVGSPSLDKAKHTTTAVAAVRPQRQDTSTSLYGSLRKRQSADSLDSRALSSSTGSMSSLSGSGSTQQLPGRRTEIHRQMSPSPPVCLLNTRKVRTLYACDAENESELSFEPNQIIYNVKPSKEPGWLEGCLNNKSGLIPANYVEFLN</sequence>
<keyword evidence="3" id="KW-0343">GTPase activation</keyword>
<dbReference type="InterPro" id="IPR000198">
    <property type="entry name" value="RhoGAP_dom"/>
</dbReference>
<dbReference type="Pfam" id="PF00169">
    <property type="entry name" value="PH"/>
    <property type="match status" value="1"/>
</dbReference>
<feature type="region of interest" description="Disordered" evidence="5">
    <location>
        <begin position="644"/>
        <end position="764"/>
    </location>
</feature>
<dbReference type="OrthoDB" id="3183924at2759"/>
<dbReference type="GO" id="GO:0005829">
    <property type="term" value="C:cytosol"/>
    <property type="evidence" value="ECO:0007669"/>
    <property type="project" value="UniProtKB-ARBA"/>
</dbReference>
<feature type="compositionally biased region" description="Low complexity" evidence="5">
    <location>
        <begin position="655"/>
        <end position="672"/>
    </location>
</feature>
<dbReference type="Pfam" id="PF16746">
    <property type="entry name" value="BAR_3"/>
    <property type="match status" value="1"/>
</dbReference>
<evidence type="ECO:0000256" key="1">
    <source>
        <dbReference type="ARBA" id="ARBA00004496"/>
    </source>
</evidence>
<dbReference type="GO" id="GO:0005096">
    <property type="term" value="F:GTPase activator activity"/>
    <property type="evidence" value="ECO:0007669"/>
    <property type="project" value="UniProtKB-KW"/>
</dbReference>
<keyword evidence="4" id="KW-0963">Cytoplasm</keyword>
<dbReference type="SMART" id="SM00324">
    <property type="entry name" value="RhoGAP"/>
    <property type="match status" value="1"/>
</dbReference>
<dbReference type="SUPFAM" id="SSF103657">
    <property type="entry name" value="BAR/IMD domain-like"/>
    <property type="match status" value="1"/>
</dbReference>
<accession>A0A8J1THP6</accession>
<dbReference type="InterPro" id="IPR008936">
    <property type="entry name" value="Rho_GTPase_activation_prot"/>
</dbReference>
<dbReference type="Pfam" id="PF00620">
    <property type="entry name" value="RhoGAP"/>
    <property type="match status" value="1"/>
</dbReference>
<dbReference type="FunFam" id="1.20.1270.60:FF:000001">
    <property type="entry name" value="Rho GTPase-activating protein 26"/>
    <property type="match status" value="1"/>
</dbReference>
<organism evidence="6 7">
    <name type="scientific">Owenia fusiformis</name>
    <name type="common">Polychaete worm</name>
    <dbReference type="NCBI Taxonomy" id="6347"/>
    <lineage>
        <taxon>Eukaryota</taxon>
        <taxon>Metazoa</taxon>
        <taxon>Spiralia</taxon>
        <taxon>Lophotrochozoa</taxon>
        <taxon>Annelida</taxon>
        <taxon>Polychaeta</taxon>
        <taxon>Sedentaria</taxon>
        <taxon>Canalipalpata</taxon>
        <taxon>Sabellida</taxon>
        <taxon>Oweniida</taxon>
        <taxon>Oweniidae</taxon>
        <taxon>Owenia</taxon>
    </lineage>
</organism>
<name>A0A8J1THP6_OWEFU</name>
<dbReference type="InterPro" id="IPR001452">
    <property type="entry name" value="SH3_domain"/>
</dbReference>
<dbReference type="PROSITE" id="PS50002">
    <property type="entry name" value="SH3"/>
    <property type="match status" value="1"/>
</dbReference>
<proteinExistence type="predicted"/>
<evidence type="ECO:0000256" key="3">
    <source>
        <dbReference type="ARBA" id="ARBA00022468"/>
    </source>
</evidence>
<evidence type="ECO:0000256" key="2">
    <source>
        <dbReference type="ARBA" id="ARBA00022443"/>
    </source>
</evidence>
<feature type="compositionally biased region" description="Polar residues" evidence="5">
    <location>
        <begin position="673"/>
        <end position="697"/>
    </location>
</feature>
<dbReference type="PROSITE" id="PS50238">
    <property type="entry name" value="RHOGAP"/>
    <property type="match status" value="1"/>
</dbReference>
<feature type="region of interest" description="Disordered" evidence="5">
    <location>
        <begin position="591"/>
        <end position="629"/>
    </location>
</feature>
<dbReference type="InterPro" id="IPR004148">
    <property type="entry name" value="BAR_dom"/>
</dbReference>
<reference evidence="6" key="1">
    <citation type="submission" date="2022-03" db="EMBL/GenBank/DDBJ databases">
        <authorList>
            <person name="Martin C."/>
        </authorList>
    </citation>
    <scope>NUCLEOTIDE SEQUENCE</scope>
</reference>
<dbReference type="InterPro" id="IPR047225">
    <property type="entry name" value="PH_GRAF"/>
</dbReference>
<dbReference type="SMART" id="SM00233">
    <property type="entry name" value="PH"/>
    <property type="match status" value="1"/>
</dbReference>
<dbReference type="FunFam" id="2.30.30.40:FF:000055">
    <property type="entry name" value="rho GTPase-activating protein 26 isoform X1"/>
    <property type="match status" value="1"/>
</dbReference>
<dbReference type="PROSITE" id="PS50003">
    <property type="entry name" value="PH_DOMAIN"/>
    <property type="match status" value="1"/>
</dbReference>
<dbReference type="CDD" id="cd01249">
    <property type="entry name" value="BAR-PH_GRAF_family"/>
    <property type="match status" value="1"/>
</dbReference>
<dbReference type="Gene3D" id="2.30.29.30">
    <property type="entry name" value="Pleckstrin-homology domain (PH domain)/Phosphotyrosine-binding domain (PTB)"/>
    <property type="match status" value="1"/>
</dbReference>